<comment type="caution">
    <text evidence="2">The sequence shown here is derived from an EMBL/GenBank/DDBJ whole genome shotgun (WGS) entry which is preliminary data.</text>
</comment>
<protein>
    <submittedName>
        <fullName evidence="2">Uncharacterized protein</fullName>
    </submittedName>
</protein>
<name>A0A5B0BQM4_9ACTN</name>
<feature type="region of interest" description="Disordered" evidence="1">
    <location>
        <begin position="1"/>
        <end position="21"/>
    </location>
</feature>
<sequence>MDRTRPVAGEPVPGAREHAPGPALLELRIAGASVELTVRDDVGAPVGPRGGPVRSGRPVAGRSDPFS</sequence>
<feature type="region of interest" description="Disordered" evidence="1">
    <location>
        <begin position="40"/>
        <end position="67"/>
    </location>
</feature>
<keyword evidence="3" id="KW-1185">Reference proteome</keyword>
<dbReference type="Proteomes" id="UP000324965">
    <property type="component" value="Unassembled WGS sequence"/>
</dbReference>
<feature type="compositionally biased region" description="Low complexity" evidence="1">
    <location>
        <begin position="43"/>
        <end position="67"/>
    </location>
</feature>
<proteinExistence type="predicted"/>
<evidence type="ECO:0000313" key="2">
    <source>
        <dbReference type="EMBL" id="KAA0943125.1"/>
    </source>
</evidence>
<evidence type="ECO:0000313" key="3">
    <source>
        <dbReference type="Proteomes" id="UP000324965"/>
    </source>
</evidence>
<dbReference type="AlphaFoldDB" id="A0A5B0BQM4"/>
<accession>A0A5B0BQM4</accession>
<organism evidence="2 3">
    <name type="scientific">Streptomyces apricus</name>
    <dbReference type="NCBI Taxonomy" id="1828112"/>
    <lineage>
        <taxon>Bacteria</taxon>
        <taxon>Bacillati</taxon>
        <taxon>Actinomycetota</taxon>
        <taxon>Actinomycetes</taxon>
        <taxon>Kitasatosporales</taxon>
        <taxon>Streptomycetaceae</taxon>
        <taxon>Streptomyces</taxon>
    </lineage>
</organism>
<gene>
    <name evidence="2" type="ORF">FGF04_00580</name>
</gene>
<reference evidence="2 3" key="1">
    <citation type="submission" date="2019-05" db="EMBL/GenBank/DDBJ databases">
        <authorList>
            <person name="Hariharan J."/>
            <person name="Choudoir M.J."/>
            <person name="Diebold P."/>
            <person name="Panke-Buisse K."/>
            <person name="Buckley D.H."/>
        </authorList>
    </citation>
    <scope>NUCLEOTIDE SEQUENCE [LARGE SCALE GENOMIC DNA]</scope>
    <source>
        <strain evidence="2 3">SUN51</strain>
    </source>
</reference>
<dbReference type="RefSeq" id="WP_149509177.1">
    <property type="nucleotide sequence ID" value="NZ_VDFC01000003.1"/>
</dbReference>
<dbReference type="EMBL" id="VDFC01000003">
    <property type="protein sequence ID" value="KAA0943125.1"/>
    <property type="molecule type" value="Genomic_DNA"/>
</dbReference>
<evidence type="ECO:0000256" key="1">
    <source>
        <dbReference type="SAM" id="MobiDB-lite"/>
    </source>
</evidence>